<evidence type="ECO:0000256" key="10">
    <source>
        <dbReference type="SAM" id="Phobius"/>
    </source>
</evidence>
<comment type="subcellular location">
    <subcellularLocation>
        <location evidence="1">Cell membrane</location>
        <topology evidence="1">Multi-pass membrane protein</topology>
    </subcellularLocation>
</comment>
<feature type="transmembrane region" description="Helical" evidence="10">
    <location>
        <begin position="258"/>
        <end position="279"/>
    </location>
</feature>
<accession>A0AA38IZX8</accession>
<dbReference type="GO" id="GO:0004984">
    <property type="term" value="F:olfactory receptor activity"/>
    <property type="evidence" value="ECO:0007669"/>
    <property type="project" value="InterPro"/>
</dbReference>
<dbReference type="PANTHER" id="PTHR21137">
    <property type="entry name" value="ODORANT RECEPTOR"/>
    <property type="match status" value="1"/>
</dbReference>
<evidence type="ECO:0000256" key="3">
    <source>
        <dbReference type="ARBA" id="ARBA00022606"/>
    </source>
</evidence>
<feature type="transmembrane region" description="Helical" evidence="10">
    <location>
        <begin position="178"/>
        <end position="195"/>
    </location>
</feature>
<evidence type="ECO:0008006" key="13">
    <source>
        <dbReference type="Google" id="ProtNLM"/>
    </source>
</evidence>
<comment type="caution">
    <text evidence="11">The sequence shown here is derived from an EMBL/GenBank/DDBJ whole genome shotgun (WGS) entry which is preliminary data.</text>
</comment>
<keyword evidence="6 10" id="KW-1133">Transmembrane helix</keyword>
<keyword evidence="4 10" id="KW-0812">Transmembrane</keyword>
<keyword evidence="5" id="KW-0552">Olfaction</keyword>
<dbReference type="AlphaFoldDB" id="A0AA38IZX8"/>
<evidence type="ECO:0000256" key="8">
    <source>
        <dbReference type="ARBA" id="ARBA00023170"/>
    </source>
</evidence>
<proteinExistence type="predicted"/>
<keyword evidence="7 10" id="KW-0472">Membrane</keyword>
<dbReference type="GO" id="GO:0007165">
    <property type="term" value="P:signal transduction"/>
    <property type="evidence" value="ECO:0007669"/>
    <property type="project" value="UniProtKB-KW"/>
</dbReference>
<dbReference type="GO" id="GO:0005549">
    <property type="term" value="F:odorant binding"/>
    <property type="evidence" value="ECO:0007669"/>
    <property type="project" value="InterPro"/>
</dbReference>
<dbReference type="EMBL" id="JALNTZ010000002">
    <property type="protein sequence ID" value="KAJ3663312.1"/>
    <property type="molecule type" value="Genomic_DNA"/>
</dbReference>
<evidence type="ECO:0000256" key="2">
    <source>
        <dbReference type="ARBA" id="ARBA00022475"/>
    </source>
</evidence>
<evidence type="ECO:0000256" key="9">
    <source>
        <dbReference type="ARBA" id="ARBA00023224"/>
    </source>
</evidence>
<evidence type="ECO:0000256" key="7">
    <source>
        <dbReference type="ARBA" id="ARBA00023136"/>
    </source>
</evidence>
<evidence type="ECO:0000313" key="11">
    <source>
        <dbReference type="EMBL" id="KAJ3663312.1"/>
    </source>
</evidence>
<dbReference type="PANTHER" id="PTHR21137:SF35">
    <property type="entry name" value="ODORANT RECEPTOR 19A-RELATED"/>
    <property type="match status" value="1"/>
</dbReference>
<keyword evidence="3" id="KW-0716">Sensory transduction</keyword>
<dbReference type="GO" id="GO:0005886">
    <property type="term" value="C:plasma membrane"/>
    <property type="evidence" value="ECO:0007669"/>
    <property type="project" value="UniProtKB-SubCell"/>
</dbReference>
<evidence type="ECO:0000256" key="6">
    <source>
        <dbReference type="ARBA" id="ARBA00022989"/>
    </source>
</evidence>
<keyword evidence="8" id="KW-0675">Receptor</keyword>
<name>A0AA38IZX8_9CUCU</name>
<dbReference type="InterPro" id="IPR004117">
    <property type="entry name" value="7tm6_olfct_rcpt"/>
</dbReference>
<keyword evidence="2" id="KW-1003">Cell membrane</keyword>
<gene>
    <name evidence="11" type="ORF">Zmor_007608</name>
</gene>
<dbReference type="Proteomes" id="UP001168821">
    <property type="component" value="Unassembled WGS sequence"/>
</dbReference>
<keyword evidence="9" id="KW-0807">Transducer</keyword>
<sequence>MEKFSWNQTIKINILMLQSVGLWPKGDEMYKRDLYALYAIISTIVIMGGHNFFQVMNVFFVYKNLEALTGTIFITVTDVLASIKMYFFIQNIGVIKQLMITLNSRLFQPKNSAQIDLVRPGLNSWKFMYVTFWIMTSTTVFTYSIFPFLDNSVKEKNLPFVAWYPYNAKISPLYEITYLYQVLGIWYLTVANINMDTMIAGLMMYVQTQCDILCDNLRNLGSFTQTELNEGYTFNHKIIICVKHHRLMVHFAENCNRFFNMIVLGQFCTSTVVIALTMFQLTLVDPLSSASLSHLSYVTAITVQLFLYCWFGNEVEIKVRDLSFSNSSRVKK</sequence>
<evidence type="ECO:0000256" key="5">
    <source>
        <dbReference type="ARBA" id="ARBA00022725"/>
    </source>
</evidence>
<evidence type="ECO:0000256" key="4">
    <source>
        <dbReference type="ARBA" id="ARBA00022692"/>
    </source>
</evidence>
<reference evidence="11" key="1">
    <citation type="journal article" date="2023" name="G3 (Bethesda)">
        <title>Whole genome assemblies of Zophobas morio and Tenebrio molitor.</title>
        <authorList>
            <person name="Kaur S."/>
            <person name="Stinson S.A."/>
            <person name="diCenzo G.C."/>
        </authorList>
    </citation>
    <scope>NUCLEOTIDE SEQUENCE</scope>
    <source>
        <strain evidence="11">QUZm001</strain>
    </source>
</reference>
<feature type="transmembrane region" description="Helical" evidence="10">
    <location>
        <begin position="68"/>
        <end position="89"/>
    </location>
</feature>
<evidence type="ECO:0000256" key="1">
    <source>
        <dbReference type="ARBA" id="ARBA00004651"/>
    </source>
</evidence>
<keyword evidence="12" id="KW-1185">Reference proteome</keyword>
<dbReference type="Pfam" id="PF02949">
    <property type="entry name" value="7tm_6"/>
    <property type="match status" value="1"/>
</dbReference>
<evidence type="ECO:0000313" key="12">
    <source>
        <dbReference type="Proteomes" id="UP001168821"/>
    </source>
</evidence>
<feature type="transmembrane region" description="Helical" evidence="10">
    <location>
        <begin position="35"/>
        <end position="62"/>
    </location>
</feature>
<protein>
    <recommendedName>
        <fullName evidence="13">7tm 6 domain containing protein</fullName>
    </recommendedName>
</protein>
<feature type="transmembrane region" description="Helical" evidence="10">
    <location>
        <begin position="291"/>
        <end position="311"/>
    </location>
</feature>
<feature type="transmembrane region" description="Helical" evidence="10">
    <location>
        <begin position="127"/>
        <end position="149"/>
    </location>
</feature>
<organism evidence="11 12">
    <name type="scientific">Zophobas morio</name>
    <dbReference type="NCBI Taxonomy" id="2755281"/>
    <lineage>
        <taxon>Eukaryota</taxon>
        <taxon>Metazoa</taxon>
        <taxon>Ecdysozoa</taxon>
        <taxon>Arthropoda</taxon>
        <taxon>Hexapoda</taxon>
        <taxon>Insecta</taxon>
        <taxon>Pterygota</taxon>
        <taxon>Neoptera</taxon>
        <taxon>Endopterygota</taxon>
        <taxon>Coleoptera</taxon>
        <taxon>Polyphaga</taxon>
        <taxon>Cucujiformia</taxon>
        <taxon>Tenebrionidae</taxon>
        <taxon>Zophobas</taxon>
    </lineage>
</organism>